<dbReference type="EMBL" id="JBHSJB010000017">
    <property type="protein sequence ID" value="MFC5055760.1"/>
    <property type="molecule type" value="Genomic_DNA"/>
</dbReference>
<name>A0ABV9XZB7_9PSEU</name>
<evidence type="ECO:0000313" key="3">
    <source>
        <dbReference type="Proteomes" id="UP001595833"/>
    </source>
</evidence>
<dbReference type="RefSeq" id="WP_344041786.1">
    <property type="nucleotide sequence ID" value="NZ_BAAAKE010000030.1"/>
</dbReference>
<reference evidence="3" key="1">
    <citation type="journal article" date="2019" name="Int. J. Syst. Evol. Microbiol.">
        <title>The Global Catalogue of Microorganisms (GCM) 10K type strain sequencing project: providing services to taxonomists for standard genome sequencing and annotation.</title>
        <authorList>
            <consortium name="The Broad Institute Genomics Platform"/>
            <consortium name="The Broad Institute Genome Sequencing Center for Infectious Disease"/>
            <person name="Wu L."/>
            <person name="Ma J."/>
        </authorList>
    </citation>
    <scope>NUCLEOTIDE SEQUENCE [LARGE SCALE GENOMIC DNA]</scope>
    <source>
        <strain evidence="3">KCTC 12848</strain>
    </source>
</reference>
<keyword evidence="3" id="KW-1185">Reference proteome</keyword>
<dbReference type="Proteomes" id="UP001595833">
    <property type="component" value="Unassembled WGS sequence"/>
</dbReference>
<evidence type="ECO:0000313" key="2">
    <source>
        <dbReference type="EMBL" id="MFC5055760.1"/>
    </source>
</evidence>
<feature type="compositionally biased region" description="Basic residues" evidence="1">
    <location>
        <begin position="8"/>
        <end position="18"/>
    </location>
</feature>
<feature type="region of interest" description="Disordered" evidence="1">
    <location>
        <begin position="1"/>
        <end position="76"/>
    </location>
</feature>
<comment type="caution">
    <text evidence="2">The sequence shown here is derived from an EMBL/GenBank/DDBJ whole genome shotgun (WGS) entry which is preliminary data.</text>
</comment>
<evidence type="ECO:0000256" key="1">
    <source>
        <dbReference type="SAM" id="MobiDB-lite"/>
    </source>
</evidence>
<accession>A0ABV9XZB7</accession>
<proteinExistence type="predicted"/>
<organism evidence="2 3">
    <name type="scientific">Saccharothrix xinjiangensis</name>
    <dbReference type="NCBI Taxonomy" id="204798"/>
    <lineage>
        <taxon>Bacteria</taxon>
        <taxon>Bacillati</taxon>
        <taxon>Actinomycetota</taxon>
        <taxon>Actinomycetes</taxon>
        <taxon>Pseudonocardiales</taxon>
        <taxon>Pseudonocardiaceae</taxon>
        <taxon>Saccharothrix</taxon>
    </lineage>
</organism>
<protein>
    <submittedName>
        <fullName evidence="2">Uncharacterized protein</fullName>
    </submittedName>
</protein>
<gene>
    <name evidence="2" type="ORF">ACFPFM_18605</name>
</gene>
<sequence length="86" mass="9357">MTDEAHTAPRHPRSHIRYRPPAPVSLPVDRHDTLGRAPAALDDHAVTAEPRALPGPNIPAQDRQVAEQNSALSPHPRILRAMGGVR</sequence>